<organism evidence="12 13">
    <name type="scientific">Acanthopleuribacter pedis</name>
    <dbReference type="NCBI Taxonomy" id="442870"/>
    <lineage>
        <taxon>Bacteria</taxon>
        <taxon>Pseudomonadati</taxon>
        <taxon>Acidobacteriota</taxon>
        <taxon>Holophagae</taxon>
        <taxon>Acanthopleuribacterales</taxon>
        <taxon>Acanthopleuribacteraceae</taxon>
        <taxon>Acanthopleuribacter</taxon>
    </lineage>
</organism>
<dbReference type="GO" id="GO:0005525">
    <property type="term" value="F:GTP binding"/>
    <property type="evidence" value="ECO:0007669"/>
    <property type="project" value="UniProtKB-UniRule"/>
</dbReference>
<dbReference type="PROSITE" id="PS51883">
    <property type="entry name" value="OBG"/>
    <property type="match status" value="1"/>
</dbReference>
<evidence type="ECO:0000256" key="4">
    <source>
        <dbReference type="ARBA" id="ARBA00022741"/>
    </source>
</evidence>
<dbReference type="SUPFAM" id="SSF82051">
    <property type="entry name" value="Obg GTP-binding protein N-terminal domain"/>
    <property type="match status" value="1"/>
</dbReference>
<evidence type="ECO:0000259" key="10">
    <source>
        <dbReference type="PROSITE" id="PS51710"/>
    </source>
</evidence>
<feature type="binding site" evidence="8">
    <location>
        <begin position="281"/>
        <end position="284"/>
    </location>
    <ligand>
        <name>GTP</name>
        <dbReference type="ChEBI" id="CHEBI:37565"/>
    </ligand>
</feature>
<dbReference type="GO" id="GO:0005737">
    <property type="term" value="C:cytoplasm"/>
    <property type="evidence" value="ECO:0007669"/>
    <property type="project" value="UniProtKB-SubCell"/>
</dbReference>
<dbReference type="InterPro" id="IPR006074">
    <property type="entry name" value="GTP1-OBG_CS"/>
</dbReference>
<feature type="binding site" evidence="8">
    <location>
        <position position="192"/>
    </location>
    <ligand>
        <name>Mg(2+)</name>
        <dbReference type="ChEBI" id="CHEBI:18420"/>
    </ligand>
</feature>
<dbReference type="CDD" id="cd01898">
    <property type="entry name" value="Obg"/>
    <property type="match status" value="1"/>
</dbReference>
<keyword evidence="13" id="KW-1185">Reference proteome</keyword>
<dbReference type="InterPro" id="IPR006073">
    <property type="entry name" value="GTP-bd"/>
</dbReference>
<comment type="caution">
    <text evidence="12">The sequence shown here is derived from an EMBL/GenBank/DDBJ whole genome shotgun (WGS) entry which is preliminary data.</text>
</comment>
<keyword evidence="5 8" id="KW-0378">Hydrolase</keyword>
<comment type="subunit">
    <text evidence="8">Monomer.</text>
</comment>
<dbReference type="Pfam" id="PF01926">
    <property type="entry name" value="MMR_HSR1"/>
    <property type="match status" value="1"/>
</dbReference>
<evidence type="ECO:0000256" key="9">
    <source>
        <dbReference type="SAM" id="MobiDB-lite"/>
    </source>
</evidence>
<dbReference type="GO" id="GO:0042254">
    <property type="term" value="P:ribosome biogenesis"/>
    <property type="evidence" value="ECO:0007669"/>
    <property type="project" value="UniProtKB-UniRule"/>
</dbReference>
<dbReference type="InterPro" id="IPR045086">
    <property type="entry name" value="OBG_GTPase"/>
</dbReference>
<reference evidence="12" key="1">
    <citation type="submission" date="2021-03" db="EMBL/GenBank/DDBJ databases">
        <authorList>
            <person name="Wang G."/>
        </authorList>
    </citation>
    <scope>NUCLEOTIDE SEQUENCE</scope>
    <source>
        <strain evidence="12">KCTC 12899</strain>
    </source>
</reference>
<dbReference type="InterPro" id="IPR006169">
    <property type="entry name" value="GTP1_OBG_dom"/>
</dbReference>
<evidence type="ECO:0000256" key="1">
    <source>
        <dbReference type="ARBA" id="ARBA00007699"/>
    </source>
</evidence>
<keyword evidence="2 8" id="KW-0963">Cytoplasm</keyword>
<dbReference type="InterPro" id="IPR014100">
    <property type="entry name" value="GTP-bd_Obg/CgtA"/>
</dbReference>
<evidence type="ECO:0000256" key="3">
    <source>
        <dbReference type="ARBA" id="ARBA00022723"/>
    </source>
</evidence>
<dbReference type="NCBIfam" id="NF008956">
    <property type="entry name" value="PRK12299.1"/>
    <property type="match status" value="1"/>
</dbReference>
<evidence type="ECO:0000313" key="12">
    <source>
        <dbReference type="EMBL" id="MBO1319142.1"/>
    </source>
</evidence>
<dbReference type="PANTHER" id="PTHR11702:SF31">
    <property type="entry name" value="MITOCHONDRIAL RIBOSOME-ASSOCIATED GTPASE 2"/>
    <property type="match status" value="1"/>
</dbReference>
<evidence type="ECO:0000256" key="6">
    <source>
        <dbReference type="ARBA" id="ARBA00022842"/>
    </source>
</evidence>
<keyword evidence="4 8" id="KW-0547">Nucleotide-binding</keyword>
<feature type="binding site" evidence="8">
    <location>
        <begin position="165"/>
        <end position="172"/>
    </location>
    <ligand>
        <name>GTP</name>
        <dbReference type="ChEBI" id="CHEBI:37565"/>
    </ligand>
</feature>
<dbReference type="Gene3D" id="2.70.210.12">
    <property type="entry name" value="GTP1/OBG domain"/>
    <property type="match status" value="1"/>
</dbReference>
<evidence type="ECO:0000313" key="13">
    <source>
        <dbReference type="Proteomes" id="UP000664417"/>
    </source>
</evidence>
<protein>
    <recommendedName>
        <fullName evidence="8">GTPase Obg</fullName>
        <ecNumber evidence="8">3.6.5.-</ecNumber>
    </recommendedName>
    <alternativeName>
        <fullName evidence="8">GTP-binding protein Obg</fullName>
    </alternativeName>
</protein>
<dbReference type="PIRSF" id="PIRSF002401">
    <property type="entry name" value="GTP_bd_Obg/CgtA"/>
    <property type="match status" value="1"/>
</dbReference>
<name>A0A8J7U311_9BACT</name>
<dbReference type="PANTHER" id="PTHR11702">
    <property type="entry name" value="DEVELOPMENTALLY REGULATED GTP-BINDING PROTEIN-RELATED"/>
    <property type="match status" value="1"/>
</dbReference>
<feature type="domain" description="Obg" evidence="11">
    <location>
        <begin position="1"/>
        <end position="158"/>
    </location>
</feature>
<comment type="cofactor">
    <cofactor evidence="8">
        <name>Mg(2+)</name>
        <dbReference type="ChEBI" id="CHEBI:18420"/>
    </cofactor>
</comment>
<dbReference type="PRINTS" id="PR00326">
    <property type="entry name" value="GTP1OBG"/>
</dbReference>
<accession>A0A8J7U311</accession>
<dbReference type="EC" id="3.6.5.-" evidence="8"/>
<dbReference type="FunFam" id="2.70.210.12:FF:000001">
    <property type="entry name" value="GTPase Obg"/>
    <property type="match status" value="1"/>
</dbReference>
<dbReference type="NCBIfam" id="TIGR02729">
    <property type="entry name" value="Obg_CgtA"/>
    <property type="match status" value="1"/>
</dbReference>
<comment type="function">
    <text evidence="8">An essential GTPase which binds GTP, GDP and possibly (p)ppGpp with moderate affinity, with high nucleotide exchange rates and a fairly low GTP hydrolysis rate. Plays a role in control of the cell cycle, stress response, ribosome biogenesis and in those bacteria that undergo differentiation, in morphogenesis control.</text>
</comment>
<dbReference type="HAMAP" id="MF_01454">
    <property type="entry name" value="GTPase_Obg"/>
    <property type="match status" value="1"/>
</dbReference>
<dbReference type="Proteomes" id="UP000664417">
    <property type="component" value="Unassembled WGS sequence"/>
</dbReference>
<gene>
    <name evidence="12" type="primary">obgE</name>
    <name evidence="8" type="synonym">obg</name>
    <name evidence="12" type="ORF">J3U88_11785</name>
</gene>
<dbReference type="InterPro" id="IPR027417">
    <property type="entry name" value="P-loop_NTPase"/>
</dbReference>
<dbReference type="PROSITE" id="PS00905">
    <property type="entry name" value="GTP1_OBG"/>
    <property type="match status" value="1"/>
</dbReference>
<dbReference type="EMBL" id="JAFREP010000008">
    <property type="protein sequence ID" value="MBO1319142.1"/>
    <property type="molecule type" value="Genomic_DNA"/>
</dbReference>
<dbReference type="SUPFAM" id="SSF52540">
    <property type="entry name" value="P-loop containing nucleoside triphosphate hydrolases"/>
    <property type="match status" value="1"/>
</dbReference>
<dbReference type="Pfam" id="PF01018">
    <property type="entry name" value="GTP1_OBG"/>
    <property type="match status" value="1"/>
</dbReference>
<dbReference type="RefSeq" id="WP_207858961.1">
    <property type="nucleotide sequence ID" value="NZ_JAFREP010000008.1"/>
</dbReference>
<evidence type="ECO:0000256" key="7">
    <source>
        <dbReference type="ARBA" id="ARBA00023134"/>
    </source>
</evidence>
<comment type="subcellular location">
    <subcellularLocation>
        <location evidence="8">Cytoplasm</location>
    </subcellularLocation>
</comment>
<keyword evidence="6 8" id="KW-0460">Magnesium</keyword>
<dbReference type="AlphaFoldDB" id="A0A8J7U311"/>
<evidence type="ECO:0000256" key="8">
    <source>
        <dbReference type="HAMAP-Rule" id="MF_01454"/>
    </source>
</evidence>
<feature type="binding site" evidence="8">
    <location>
        <begin position="311"/>
        <end position="313"/>
    </location>
    <ligand>
        <name>GTP</name>
        <dbReference type="ChEBI" id="CHEBI:37565"/>
    </ligand>
</feature>
<proteinExistence type="inferred from homology"/>
<evidence type="ECO:0000259" key="11">
    <source>
        <dbReference type="PROSITE" id="PS51883"/>
    </source>
</evidence>
<dbReference type="InterPro" id="IPR031167">
    <property type="entry name" value="G_OBG"/>
</dbReference>
<feature type="region of interest" description="Disordered" evidence="9">
    <location>
        <begin position="345"/>
        <end position="373"/>
    </location>
</feature>
<dbReference type="PROSITE" id="PS51710">
    <property type="entry name" value="G_OBG"/>
    <property type="match status" value="1"/>
</dbReference>
<dbReference type="GO" id="GO:0003924">
    <property type="term" value="F:GTPase activity"/>
    <property type="evidence" value="ECO:0007669"/>
    <property type="project" value="UniProtKB-UniRule"/>
</dbReference>
<dbReference type="NCBIfam" id="NF008955">
    <property type="entry name" value="PRK12297.1"/>
    <property type="match status" value="1"/>
</dbReference>
<keyword evidence="7 8" id="KW-0342">GTP-binding</keyword>
<feature type="binding site" evidence="8">
    <location>
        <position position="172"/>
    </location>
    <ligand>
        <name>Mg(2+)</name>
        <dbReference type="ChEBI" id="CHEBI:18420"/>
    </ligand>
</feature>
<evidence type="ECO:0000256" key="5">
    <source>
        <dbReference type="ARBA" id="ARBA00022801"/>
    </source>
</evidence>
<dbReference type="InterPro" id="IPR036726">
    <property type="entry name" value="GTP1_OBG_dom_sf"/>
</dbReference>
<dbReference type="Gene3D" id="3.40.50.300">
    <property type="entry name" value="P-loop containing nucleotide triphosphate hydrolases"/>
    <property type="match status" value="1"/>
</dbReference>
<dbReference type="GO" id="GO:0000287">
    <property type="term" value="F:magnesium ion binding"/>
    <property type="evidence" value="ECO:0007669"/>
    <property type="project" value="InterPro"/>
</dbReference>
<feature type="compositionally biased region" description="Low complexity" evidence="9">
    <location>
        <begin position="345"/>
        <end position="354"/>
    </location>
</feature>
<keyword evidence="3 8" id="KW-0479">Metal-binding</keyword>
<feature type="binding site" evidence="8">
    <location>
        <begin position="190"/>
        <end position="194"/>
    </location>
    <ligand>
        <name>GTP</name>
        <dbReference type="ChEBI" id="CHEBI:37565"/>
    </ligand>
</feature>
<dbReference type="GO" id="GO:0043022">
    <property type="term" value="F:ribosome binding"/>
    <property type="evidence" value="ECO:0007669"/>
    <property type="project" value="UniProtKB-ARBA"/>
</dbReference>
<feature type="binding site" evidence="8">
    <location>
        <begin position="212"/>
        <end position="215"/>
    </location>
    <ligand>
        <name>GTP</name>
        <dbReference type="ChEBI" id="CHEBI:37565"/>
    </ligand>
</feature>
<sequence length="373" mass="40135">MFIDELTIYVEAGNGGNGALSFRREKYVEFGGPDGGDGGNGGHVIVRVRPEFNTLLPLRNRRKYKAGHGQNGRGSNMTGAGGESLILEVPAGTIVRDKESGTILGDLTRPDSEVIVAHGGRGGKGNRHFVSSTHQVPRFAQSGEDGENLWIKLELKVLADVGLVGFPNAGKSTLISRISAAKPKVADYPFTTLKPNLGVVKATPMDNFVVADIPGIIEGAHEGAGLGLRFLKHIERTSLLLVMIDPANPEREPADCYRILLNELKSFSAKLAEKDYLVAFTKADVTHDRDERVAELKQELTDNGVWHTTISSVTGEAIRELVFELNGRVKTARAAQREAWFAAEAEAAESAEPATGNSAAAEQAVDPLDELDF</sequence>
<evidence type="ECO:0000256" key="2">
    <source>
        <dbReference type="ARBA" id="ARBA00022490"/>
    </source>
</evidence>
<feature type="domain" description="OBG-type G" evidence="10">
    <location>
        <begin position="159"/>
        <end position="330"/>
    </location>
</feature>
<comment type="similarity">
    <text evidence="1 8">Belongs to the TRAFAC class OBG-HflX-like GTPase superfamily. OBG GTPase family.</text>
</comment>